<feature type="compositionally biased region" description="Basic residues" evidence="2">
    <location>
        <begin position="106"/>
        <end position="118"/>
    </location>
</feature>
<dbReference type="InterPro" id="IPR036236">
    <property type="entry name" value="Znf_C2H2_sf"/>
</dbReference>
<dbReference type="GO" id="GO:0008270">
    <property type="term" value="F:zinc ion binding"/>
    <property type="evidence" value="ECO:0007669"/>
    <property type="project" value="UniProtKB-KW"/>
</dbReference>
<evidence type="ECO:0000259" key="3">
    <source>
        <dbReference type="PROSITE" id="PS50157"/>
    </source>
</evidence>
<evidence type="ECO:0000256" key="2">
    <source>
        <dbReference type="SAM" id="MobiDB-lite"/>
    </source>
</evidence>
<protein>
    <recommendedName>
        <fullName evidence="3">C2H2-type domain-containing protein</fullName>
    </recommendedName>
</protein>
<evidence type="ECO:0000313" key="4">
    <source>
        <dbReference type="EMBL" id="CAL4218294.1"/>
    </source>
</evidence>
<keyword evidence="5" id="KW-1185">Reference proteome</keyword>
<dbReference type="PROSITE" id="PS00028">
    <property type="entry name" value="ZINC_FINGER_C2H2_1"/>
    <property type="match status" value="1"/>
</dbReference>
<organism evidence="4 5">
    <name type="scientific">Meganyctiphanes norvegica</name>
    <name type="common">Northern krill</name>
    <name type="synonym">Thysanopoda norvegica</name>
    <dbReference type="NCBI Taxonomy" id="48144"/>
    <lineage>
        <taxon>Eukaryota</taxon>
        <taxon>Metazoa</taxon>
        <taxon>Ecdysozoa</taxon>
        <taxon>Arthropoda</taxon>
        <taxon>Crustacea</taxon>
        <taxon>Multicrustacea</taxon>
        <taxon>Malacostraca</taxon>
        <taxon>Eumalacostraca</taxon>
        <taxon>Eucarida</taxon>
        <taxon>Euphausiacea</taxon>
        <taxon>Euphausiidae</taxon>
        <taxon>Meganyctiphanes</taxon>
    </lineage>
</organism>
<keyword evidence="1" id="KW-0479">Metal-binding</keyword>
<dbReference type="SUPFAM" id="SSF57667">
    <property type="entry name" value="beta-beta-alpha zinc fingers"/>
    <property type="match status" value="1"/>
</dbReference>
<dbReference type="Gene3D" id="3.30.160.60">
    <property type="entry name" value="Classic Zinc Finger"/>
    <property type="match status" value="1"/>
</dbReference>
<gene>
    <name evidence="4" type="ORF">MNOR_LOCUS38901</name>
</gene>
<keyword evidence="1" id="KW-0863">Zinc-finger</keyword>
<dbReference type="PROSITE" id="PS50157">
    <property type="entry name" value="ZINC_FINGER_C2H2_2"/>
    <property type="match status" value="1"/>
</dbReference>
<name>A0AAV2SL95_MEGNR</name>
<evidence type="ECO:0000313" key="5">
    <source>
        <dbReference type="Proteomes" id="UP001497623"/>
    </source>
</evidence>
<reference evidence="4 5" key="1">
    <citation type="submission" date="2024-05" db="EMBL/GenBank/DDBJ databases">
        <authorList>
            <person name="Wallberg A."/>
        </authorList>
    </citation>
    <scope>NUCLEOTIDE SEQUENCE [LARGE SCALE GENOMIC DNA]</scope>
</reference>
<dbReference type="AlphaFoldDB" id="A0AAV2SL95"/>
<feature type="domain" description="C2H2-type" evidence="3">
    <location>
        <begin position="43"/>
        <end position="70"/>
    </location>
</feature>
<evidence type="ECO:0000256" key="1">
    <source>
        <dbReference type="PROSITE-ProRule" id="PRU00042"/>
    </source>
</evidence>
<accession>A0AAV2SL95</accession>
<feature type="compositionally biased region" description="Polar residues" evidence="2">
    <location>
        <begin position="75"/>
        <end position="86"/>
    </location>
</feature>
<dbReference type="EMBL" id="CAXKWB010093795">
    <property type="protein sequence ID" value="CAL4218294.1"/>
    <property type="molecule type" value="Genomic_DNA"/>
</dbReference>
<keyword evidence="1" id="KW-0862">Zinc</keyword>
<dbReference type="SMART" id="SM00355">
    <property type="entry name" value="ZnF_C2H2"/>
    <property type="match status" value="1"/>
</dbReference>
<feature type="non-terminal residue" evidence="4">
    <location>
        <position position="118"/>
    </location>
</feature>
<dbReference type="InterPro" id="IPR013087">
    <property type="entry name" value="Znf_C2H2_type"/>
</dbReference>
<proteinExistence type="predicted"/>
<dbReference type="Proteomes" id="UP001497623">
    <property type="component" value="Unassembled WGS sequence"/>
</dbReference>
<feature type="region of interest" description="Disordered" evidence="2">
    <location>
        <begin position="99"/>
        <end position="118"/>
    </location>
</feature>
<sequence>MKMCYLITAKKCIIYFLAKNVIIKENPKKNLANHVKKHSVEQIKCTKCEYTCKSSANLENHMKVHTGGEEVARSYSDTVKSPTNENNLKRGLSLSPEVVETDNKLLRSKQRNKKSKAS</sequence>
<feature type="region of interest" description="Disordered" evidence="2">
    <location>
        <begin position="73"/>
        <end position="94"/>
    </location>
</feature>
<comment type="caution">
    <text evidence="4">The sequence shown here is derived from an EMBL/GenBank/DDBJ whole genome shotgun (WGS) entry which is preliminary data.</text>
</comment>